<comment type="caution">
    <text evidence="3">The sequence shown here is derived from an EMBL/GenBank/DDBJ whole genome shotgun (WGS) entry which is preliminary data.</text>
</comment>
<proteinExistence type="predicted"/>
<feature type="region of interest" description="Disordered" evidence="1">
    <location>
        <begin position="218"/>
        <end position="242"/>
    </location>
</feature>
<evidence type="ECO:0008006" key="5">
    <source>
        <dbReference type="Google" id="ProtNLM"/>
    </source>
</evidence>
<gene>
    <name evidence="3" type="ORF">D0Y65_002636</name>
</gene>
<dbReference type="PANTHER" id="PTHR34188:SF5">
    <property type="entry name" value="OS05G0131900 PROTEIN"/>
    <property type="match status" value="1"/>
</dbReference>
<dbReference type="AlphaFoldDB" id="A0A445LHZ6"/>
<name>A0A445LHZ6_GLYSO</name>
<protein>
    <recommendedName>
        <fullName evidence="5">Transmembrane protein</fullName>
    </recommendedName>
</protein>
<sequence length="356" mass="38483">MYLLSLNIFVESKRMTSVCETSYDTCVVAAISVTSTSYKAVPCSPGLSHCTNLKKLQVSGEVGDMICEPFLVAKTVTVHGEIRAVVSSCGTWELGGQSVSIVLTGSIPNKRLSTIDMGHSIPREKDVEFDLESGGNSSEDDVGNDLYVSDRESKGAFGLAWNGILNVDGSDKGKSGIESCSNSAKSGDFGVMDENNLELFVDKGFVQHQLSHVNVNHAKQKTKPFIPKKPPKPPLPPRGPSLDAVDQKFVKELEELALRKRARVKKMKAVRKMKASKSSSSSTYTSLSAMVITVFFFLVIILHGIKSANSAAVGLMASPEAAIAGDEGLISIQYPMNFNRNEGDAPGSHYPFRQER</sequence>
<evidence type="ECO:0000313" key="4">
    <source>
        <dbReference type="Proteomes" id="UP000289340"/>
    </source>
</evidence>
<dbReference type="PANTHER" id="PTHR34188">
    <property type="entry name" value="OS01G0299500 PROTEIN"/>
    <property type="match status" value="1"/>
</dbReference>
<feature type="transmembrane region" description="Helical" evidence="2">
    <location>
        <begin position="284"/>
        <end position="305"/>
    </location>
</feature>
<reference evidence="3 4" key="1">
    <citation type="submission" date="2018-09" db="EMBL/GenBank/DDBJ databases">
        <title>A high-quality reference genome of wild soybean provides a powerful tool to mine soybean genomes.</title>
        <authorList>
            <person name="Xie M."/>
            <person name="Chung C.Y.L."/>
            <person name="Li M.-W."/>
            <person name="Wong F.-L."/>
            <person name="Chan T.-F."/>
            <person name="Lam H.-M."/>
        </authorList>
    </citation>
    <scope>NUCLEOTIDE SEQUENCE [LARGE SCALE GENOMIC DNA]</scope>
    <source>
        <strain evidence="4">cv. W05</strain>
        <tissue evidence="3">Hypocotyl of etiolated seedlings</tissue>
    </source>
</reference>
<keyword evidence="2" id="KW-0472">Membrane</keyword>
<accession>A0A445LHZ6</accession>
<evidence type="ECO:0000256" key="2">
    <source>
        <dbReference type="SAM" id="Phobius"/>
    </source>
</evidence>
<evidence type="ECO:0000313" key="3">
    <source>
        <dbReference type="EMBL" id="RZC22866.1"/>
    </source>
</evidence>
<keyword evidence="4" id="KW-1185">Reference proteome</keyword>
<keyword evidence="2" id="KW-1133">Transmembrane helix</keyword>
<organism evidence="3 4">
    <name type="scientific">Glycine soja</name>
    <name type="common">Wild soybean</name>
    <dbReference type="NCBI Taxonomy" id="3848"/>
    <lineage>
        <taxon>Eukaryota</taxon>
        <taxon>Viridiplantae</taxon>
        <taxon>Streptophyta</taxon>
        <taxon>Embryophyta</taxon>
        <taxon>Tracheophyta</taxon>
        <taxon>Spermatophyta</taxon>
        <taxon>Magnoliopsida</taxon>
        <taxon>eudicotyledons</taxon>
        <taxon>Gunneridae</taxon>
        <taxon>Pentapetalae</taxon>
        <taxon>rosids</taxon>
        <taxon>fabids</taxon>
        <taxon>Fabales</taxon>
        <taxon>Fabaceae</taxon>
        <taxon>Papilionoideae</taxon>
        <taxon>50 kb inversion clade</taxon>
        <taxon>NPAAA clade</taxon>
        <taxon>indigoferoid/millettioid clade</taxon>
        <taxon>Phaseoleae</taxon>
        <taxon>Glycine</taxon>
        <taxon>Glycine subgen. Soja</taxon>
    </lineage>
</organism>
<keyword evidence="2" id="KW-0812">Transmembrane</keyword>
<evidence type="ECO:0000256" key="1">
    <source>
        <dbReference type="SAM" id="MobiDB-lite"/>
    </source>
</evidence>
<dbReference type="Proteomes" id="UP000289340">
    <property type="component" value="Chromosome 2"/>
</dbReference>
<dbReference type="EMBL" id="QZWG01000002">
    <property type="protein sequence ID" value="RZC22866.1"/>
    <property type="molecule type" value="Genomic_DNA"/>
</dbReference>